<dbReference type="AlphaFoldDB" id="A0A7Z0QP99"/>
<evidence type="ECO:0000256" key="7">
    <source>
        <dbReference type="ARBA" id="ARBA00022989"/>
    </source>
</evidence>
<dbReference type="NCBIfam" id="NF003465">
    <property type="entry name" value="PRK05089.1"/>
    <property type="match status" value="1"/>
</dbReference>
<feature type="transmembrane region" description="Helical" evidence="10">
    <location>
        <begin position="7"/>
        <end position="31"/>
    </location>
</feature>
<evidence type="ECO:0000256" key="6">
    <source>
        <dbReference type="ARBA" id="ARBA00022968"/>
    </source>
</evidence>
<name>A0A7Z0QP99_9GAMM</name>
<evidence type="ECO:0000256" key="4">
    <source>
        <dbReference type="ARBA" id="ARBA00015384"/>
    </source>
</evidence>
<dbReference type="GO" id="GO:0005886">
    <property type="term" value="C:plasma membrane"/>
    <property type="evidence" value="ECO:0007669"/>
    <property type="project" value="UniProtKB-SubCell"/>
</dbReference>
<gene>
    <name evidence="11" type="ORF">H0E82_01655</name>
</gene>
<dbReference type="PANTHER" id="PTHR21320:SF3">
    <property type="entry name" value="CYTOCHROME C OXIDASE ASSEMBLY PROTEIN COX11, MITOCHONDRIAL-RELATED"/>
    <property type="match status" value="1"/>
</dbReference>
<keyword evidence="7 10" id="KW-1133">Transmembrane helix</keyword>
<proteinExistence type="inferred from homology"/>
<dbReference type="EMBL" id="JACCJZ010000004">
    <property type="protein sequence ID" value="NYZ61471.1"/>
    <property type="molecule type" value="Genomic_DNA"/>
</dbReference>
<keyword evidence="9 10" id="KW-0472">Membrane</keyword>
<comment type="function">
    <text evidence="1">Exerts its effect at some terminal stage of cytochrome c oxidase synthesis, probably by being involved in the insertion of the copper B into subunit I.</text>
</comment>
<dbReference type="Proteomes" id="UP000589896">
    <property type="component" value="Unassembled WGS sequence"/>
</dbReference>
<dbReference type="PIRSF" id="PIRSF005413">
    <property type="entry name" value="COX11"/>
    <property type="match status" value="1"/>
</dbReference>
<evidence type="ECO:0000256" key="3">
    <source>
        <dbReference type="ARBA" id="ARBA00009620"/>
    </source>
</evidence>
<keyword evidence="6" id="KW-0735">Signal-anchor</keyword>
<keyword evidence="12" id="KW-1185">Reference proteome</keyword>
<dbReference type="SUPFAM" id="SSF110111">
    <property type="entry name" value="Ctag/Cox11"/>
    <property type="match status" value="1"/>
</dbReference>
<protein>
    <recommendedName>
        <fullName evidence="4">Cytochrome c oxidase assembly protein CtaG</fullName>
    </recommendedName>
</protein>
<dbReference type="Gene3D" id="2.60.370.10">
    <property type="entry name" value="Ctag/Cox11"/>
    <property type="match status" value="1"/>
</dbReference>
<evidence type="ECO:0000256" key="5">
    <source>
        <dbReference type="ARBA" id="ARBA00022692"/>
    </source>
</evidence>
<comment type="similarity">
    <text evidence="3">Belongs to the COX11/CtaG family.</text>
</comment>
<reference evidence="11 12" key="1">
    <citation type="submission" date="2020-07" db="EMBL/GenBank/DDBJ databases">
        <title>isolation of Luteimonas sp. SJ-16.</title>
        <authorList>
            <person name="Huang X.-X."/>
            <person name="Xu L."/>
            <person name="Sun J.-Q."/>
        </authorList>
    </citation>
    <scope>NUCLEOTIDE SEQUENCE [LARGE SCALE GENOMIC DNA]</scope>
    <source>
        <strain evidence="11 12">SJ-16</strain>
    </source>
</reference>
<evidence type="ECO:0000313" key="12">
    <source>
        <dbReference type="Proteomes" id="UP000589896"/>
    </source>
</evidence>
<dbReference type="RefSeq" id="WP_180543233.1">
    <property type="nucleotide sequence ID" value="NZ_JACCJZ010000004.1"/>
</dbReference>
<sequence>MSAQRKTLGIGTLVGISIAAFAFTFSLVPLYRIACEKVFGIRLENSAASAPATSATPAERWVTVEFDATVNSRLPWSFRPNETRMRVRVGEQYETTYYAHNDSAQPVVGSATPSVAPARASGYFQKTECFCFTAQTLEAGETRDMPVRFIVDPSLPPDVNTVTLSYTFFKNDVLTSRLAAQVASAPGRPGPAAAP</sequence>
<evidence type="ECO:0000256" key="1">
    <source>
        <dbReference type="ARBA" id="ARBA00004007"/>
    </source>
</evidence>
<dbReference type="PANTHER" id="PTHR21320">
    <property type="entry name" value="CYTOCHROME C OXIDASE ASSEMBLY PROTEIN COX11-RELATED"/>
    <property type="match status" value="1"/>
</dbReference>
<keyword evidence="5 10" id="KW-0812">Transmembrane</keyword>
<accession>A0A7Z0QP99</accession>
<evidence type="ECO:0000256" key="2">
    <source>
        <dbReference type="ARBA" id="ARBA00004382"/>
    </source>
</evidence>
<evidence type="ECO:0000256" key="9">
    <source>
        <dbReference type="ARBA" id="ARBA00023136"/>
    </source>
</evidence>
<evidence type="ECO:0000313" key="11">
    <source>
        <dbReference type="EMBL" id="NYZ61471.1"/>
    </source>
</evidence>
<evidence type="ECO:0000256" key="8">
    <source>
        <dbReference type="ARBA" id="ARBA00023008"/>
    </source>
</evidence>
<organism evidence="11 12">
    <name type="scientific">Luteimonas deserti</name>
    <dbReference type="NCBI Taxonomy" id="2752306"/>
    <lineage>
        <taxon>Bacteria</taxon>
        <taxon>Pseudomonadati</taxon>
        <taxon>Pseudomonadota</taxon>
        <taxon>Gammaproteobacteria</taxon>
        <taxon>Lysobacterales</taxon>
        <taxon>Lysobacteraceae</taxon>
        <taxon>Luteimonas</taxon>
    </lineage>
</organism>
<keyword evidence="8" id="KW-0186">Copper</keyword>
<evidence type="ECO:0000256" key="10">
    <source>
        <dbReference type="SAM" id="Phobius"/>
    </source>
</evidence>
<dbReference type="GO" id="GO:0005507">
    <property type="term" value="F:copper ion binding"/>
    <property type="evidence" value="ECO:0007669"/>
    <property type="project" value="InterPro"/>
</dbReference>
<comment type="caution">
    <text evidence="11">The sequence shown here is derived from an EMBL/GenBank/DDBJ whole genome shotgun (WGS) entry which is preliminary data.</text>
</comment>
<dbReference type="Pfam" id="PF04442">
    <property type="entry name" value="CtaG_Cox11"/>
    <property type="match status" value="1"/>
</dbReference>
<dbReference type="InterPro" id="IPR007533">
    <property type="entry name" value="Cyt_c_oxidase_assmbl_CtaG"/>
</dbReference>
<comment type="subcellular location">
    <subcellularLocation>
        <location evidence="2">Cell inner membrane</location>
        <topology evidence="2">Single-pass type II membrane protein</topology>
        <orientation evidence="2">Periplasmic side</orientation>
    </subcellularLocation>
</comment>
<dbReference type="InterPro" id="IPR023471">
    <property type="entry name" value="CtaG/Cox11_dom_sf"/>
</dbReference>